<evidence type="ECO:0000256" key="1">
    <source>
        <dbReference type="ARBA" id="ARBA00005694"/>
    </source>
</evidence>
<dbReference type="GO" id="GO:0008270">
    <property type="term" value="F:zinc ion binding"/>
    <property type="evidence" value="ECO:0007669"/>
    <property type="project" value="UniProtKB-KW"/>
</dbReference>
<keyword evidence="3 9" id="KW-0863">Zinc-finger</keyword>
<comment type="similarity">
    <text evidence="1">Belongs to the type IV zinc-finger family. Class A subfamily.</text>
</comment>
<reference evidence="12" key="1">
    <citation type="submission" date="2023-05" db="EMBL/GenBank/DDBJ databases">
        <title>Nepenthes gracilis genome sequencing.</title>
        <authorList>
            <person name="Fukushima K."/>
        </authorList>
    </citation>
    <scope>NUCLEOTIDE SEQUENCE</scope>
    <source>
        <strain evidence="12">SING2019-196</strain>
    </source>
</reference>
<gene>
    <name evidence="12" type="ORF">Nepgr_030230</name>
</gene>
<dbReference type="Pfam" id="PF00320">
    <property type="entry name" value="GATA"/>
    <property type="match status" value="1"/>
</dbReference>
<dbReference type="Proteomes" id="UP001279734">
    <property type="component" value="Unassembled WGS sequence"/>
</dbReference>
<dbReference type="InterPro" id="IPR051140">
    <property type="entry name" value="GATA_TF"/>
</dbReference>
<evidence type="ECO:0000256" key="4">
    <source>
        <dbReference type="ARBA" id="ARBA00022833"/>
    </source>
</evidence>
<keyword evidence="7" id="KW-0010">Activator</keyword>
<feature type="region of interest" description="Disordered" evidence="10">
    <location>
        <begin position="102"/>
        <end position="129"/>
    </location>
</feature>
<dbReference type="FunFam" id="3.30.50.10:FF:000018">
    <property type="entry name" value="GATA transcription factor"/>
    <property type="match status" value="1"/>
</dbReference>
<feature type="region of interest" description="Disordered" evidence="10">
    <location>
        <begin position="1"/>
        <end position="20"/>
    </location>
</feature>
<evidence type="ECO:0000256" key="9">
    <source>
        <dbReference type="PROSITE-ProRule" id="PRU00094"/>
    </source>
</evidence>
<dbReference type="GO" id="GO:0030154">
    <property type="term" value="P:cell differentiation"/>
    <property type="evidence" value="ECO:0007669"/>
    <property type="project" value="TreeGrafter"/>
</dbReference>
<dbReference type="PANTHER" id="PTHR45658:SF143">
    <property type="entry name" value="GATA-TYPE DOMAIN-CONTAINING PROTEIN"/>
    <property type="match status" value="1"/>
</dbReference>
<evidence type="ECO:0000256" key="8">
    <source>
        <dbReference type="ARBA" id="ARBA00023163"/>
    </source>
</evidence>
<feature type="compositionally biased region" description="Polar residues" evidence="10">
    <location>
        <begin position="7"/>
        <end position="17"/>
    </location>
</feature>
<keyword evidence="5" id="KW-0805">Transcription regulation</keyword>
<keyword evidence="8" id="KW-0804">Transcription</keyword>
<dbReference type="PROSITE" id="PS50114">
    <property type="entry name" value="GATA_ZN_FINGER_2"/>
    <property type="match status" value="1"/>
</dbReference>
<evidence type="ECO:0000256" key="5">
    <source>
        <dbReference type="ARBA" id="ARBA00023015"/>
    </source>
</evidence>
<evidence type="ECO:0000313" key="13">
    <source>
        <dbReference type="Proteomes" id="UP001279734"/>
    </source>
</evidence>
<comment type="caution">
    <text evidence="12">The sequence shown here is derived from an EMBL/GenBank/DDBJ whole genome shotgun (WGS) entry which is preliminary data.</text>
</comment>
<dbReference type="InterPro" id="IPR000679">
    <property type="entry name" value="Znf_GATA"/>
</dbReference>
<dbReference type="PROSITE" id="PS00344">
    <property type="entry name" value="GATA_ZN_FINGER_1"/>
    <property type="match status" value="1"/>
</dbReference>
<dbReference type="SUPFAM" id="SSF57716">
    <property type="entry name" value="Glucocorticoid receptor-like (DNA-binding domain)"/>
    <property type="match status" value="1"/>
</dbReference>
<keyword evidence="4" id="KW-0862">Zinc</keyword>
<evidence type="ECO:0000256" key="2">
    <source>
        <dbReference type="ARBA" id="ARBA00022723"/>
    </source>
</evidence>
<keyword evidence="13" id="KW-1185">Reference proteome</keyword>
<organism evidence="12 13">
    <name type="scientific">Nepenthes gracilis</name>
    <name type="common">Slender pitcher plant</name>
    <dbReference type="NCBI Taxonomy" id="150966"/>
    <lineage>
        <taxon>Eukaryota</taxon>
        <taxon>Viridiplantae</taxon>
        <taxon>Streptophyta</taxon>
        <taxon>Embryophyta</taxon>
        <taxon>Tracheophyta</taxon>
        <taxon>Spermatophyta</taxon>
        <taxon>Magnoliopsida</taxon>
        <taxon>eudicotyledons</taxon>
        <taxon>Gunneridae</taxon>
        <taxon>Pentapetalae</taxon>
        <taxon>Caryophyllales</taxon>
        <taxon>Nepenthaceae</taxon>
        <taxon>Nepenthes</taxon>
    </lineage>
</organism>
<evidence type="ECO:0000259" key="11">
    <source>
        <dbReference type="PROSITE" id="PS50114"/>
    </source>
</evidence>
<keyword evidence="2" id="KW-0479">Metal-binding</keyword>
<evidence type="ECO:0000256" key="10">
    <source>
        <dbReference type="SAM" id="MobiDB-lite"/>
    </source>
</evidence>
<dbReference type="EMBL" id="BSYO01000034">
    <property type="protein sequence ID" value="GMH28387.1"/>
    <property type="molecule type" value="Genomic_DNA"/>
</dbReference>
<keyword evidence="6" id="KW-0238">DNA-binding</keyword>
<accession>A0AAD3TFD8</accession>
<dbReference type="GO" id="GO:0006355">
    <property type="term" value="P:regulation of DNA-templated transcription"/>
    <property type="evidence" value="ECO:0007669"/>
    <property type="project" value="InterPro"/>
</dbReference>
<dbReference type="AlphaFoldDB" id="A0AAD3TFD8"/>
<feature type="domain" description="GATA-type" evidence="11">
    <location>
        <begin position="197"/>
        <end position="233"/>
    </location>
</feature>
<dbReference type="SMART" id="SM00401">
    <property type="entry name" value="ZnF_GATA"/>
    <property type="match status" value="1"/>
</dbReference>
<feature type="compositionally biased region" description="Polar residues" evidence="10">
    <location>
        <begin position="115"/>
        <end position="129"/>
    </location>
</feature>
<evidence type="ECO:0000256" key="3">
    <source>
        <dbReference type="ARBA" id="ARBA00022771"/>
    </source>
</evidence>
<dbReference type="PANTHER" id="PTHR45658">
    <property type="entry name" value="GATA TRANSCRIPTION FACTOR"/>
    <property type="match status" value="1"/>
</dbReference>
<proteinExistence type="inferred from homology"/>
<evidence type="ECO:0000256" key="7">
    <source>
        <dbReference type="ARBA" id="ARBA00023159"/>
    </source>
</evidence>
<protein>
    <recommendedName>
        <fullName evidence="11">GATA-type domain-containing protein</fullName>
    </recommendedName>
</protein>
<dbReference type="InterPro" id="IPR013088">
    <property type="entry name" value="Znf_NHR/GATA"/>
</dbReference>
<dbReference type="CDD" id="cd00202">
    <property type="entry name" value="ZnF_GATA"/>
    <property type="match status" value="1"/>
</dbReference>
<sequence length="275" mass="30664">MDFHRSPSVSGAPTLESSPEDVLAPACSHLGSVSELFPHHDTEVDVSLEWLSTYVEECLTSSGNCLLSTPQYQNLTTHPNPFKSNHKPRQIYPFSLTKFAVPGKPRSKRRRPTAPKTQKTSLITRSTSSHLKLEKSQTLQLTCSDPLLLQQSHWLADSELITLPRNEGSSFNGKGEASNEEEEEKKMMVGKENSEGQGQGRRCSHCQAQRTPQWREGPLGPKTLCNACGVRFKSGRLFPEYRPAKSPTFVSCMHSNSHKKVLQIRMALPSSPDQH</sequence>
<dbReference type="Gene3D" id="3.30.50.10">
    <property type="entry name" value="Erythroid Transcription Factor GATA-1, subunit A"/>
    <property type="match status" value="1"/>
</dbReference>
<dbReference type="GO" id="GO:0043565">
    <property type="term" value="F:sequence-specific DNA binding"/>
    <property type="evidence" value="ECO:0007669"/>
    <property type="project" value="InterPro"/>
</dbReference>
<evidence type="ECO:0000313" key="12">
    <source>
        <dbReference type="EMBL" id="GMH28387.1"/>
    </source>
</evidence>
<dbReference type="GO" id="GO:0005634">
    <property type="term" value="C:nucleus"/>
    <property type="evidence" value="ECO:0007669"/>
    <property type="project" value="TreeGrafter"/>
</dbReference>
<name>A0AAD3TFD8_NEPGR</name>
<evidence type="ECO:0000256" key="6">
    <source>
        <dbReference type="ARBA" id="ARBA00023125"/>
    </source>
</evidence>